<evidence type="ECO:0000313" key="1">
    <source>
        <dbReference type="EMBL" id="EDZ93646.1"/>
    </source>
</evidence>
<dbReference type="EMBL" id="ABYK01000029">
    <property type="protein sequence ID" value="EDZ93646.1"/>
    <property type="molecule type" value="Genomic_DNA"/>
</dbReference>
<evidence type="ECO:0008006" key="3">
    <source>
        <dbReference type="Google" id="ProtNLM"/>
    </source>
</evidence>
<sequence>MSKRGDREPLADRLLKQLATLAPDDLDLVIDFVSLLHQRKRSSLGKRLRDLFRETQALPGVSQITEEDIAAEIEAYRRGE</sequence>
<comment type="caution">
    <text evidence="1">The sequence shown here is derived from an EMBL/GenBank/DDBJ whole genome shotgun (WGS) entry which is preliminary data.</text>
</comment>
<keyword evidence="2" id="KW-1185">Reference proteome</keyword>
<accession>B5W471</accession>
<dbReference type="RefSeq" id="WP_006669843.1">
    <property type="nucleotide sequence ID" value="NZ_ABYK01000029.1"/>
</dbReference>
<dbReference type="AlphaFoldDB" id="B5W471"/>
<evidence type="ECO:0000313" key="2">
    <source>
        <dbReference type="Proteomes" id="UP000004061"/>
    </source>
</evidence>
<dbReference type="Proteomes" id="UP000004061">
    <property type="component" value="Unassembled WGS sequence"/>
</dbReference>
<organism evidence="1 2">
    <name type="scientific">Limnospira maxima CS-328</name>
    <dbReference type="NCBI Taxonomy" id="513049"/>
    <lineage>
        <taxon>Bacteria</taxon>
        <taxon>Bacillati</taxon>
        <taxon>Cyanobacteriota</taxon>
        <taxon>Cyanophyceae</taxon>
        <taxon>Oscillatoriophycideae</taxon>
        <taxon>Oscillatoriales</taxon>
        <taxon>Sirenicapillariaceae</taxon>
        <taxon>Limnospira</taxon>
    </lineage>
</organism>
<protein>
    <recommendedName>
        <fullName evidence="3">DUF2281 domain-containing protein</fullName>
    </recommendedName>
</protein>
<reference evidence="1 2" key="1">
    <citation type="journal article" date="2011" name="Appl. Environ. Microbiol.">
        <title>Contribution of a Sodium Ion Gradient to Energy Conservation during Fermentation in the Cyanobacterium Arthrospira (Spirulina) maxima CS-328.</title>
        <authorList>
            <person name="Carrieri D."/>
            <person name="Ananyev G."/>
            <person name="Lenz O."/>
            <person name="Bryant D.A."/>
            <person name="Dismukes G.C."/>
        </authorList>
    </citation>
    <scope>NUCLEOTIDE SEQUENCE [LARGE SCALE GENOMIC DNA]</scope>
    <source>
        <strain evidence="1 2">CS-328</strain>
    </source>
</reference>
<gene>
    <name evidence="1" type="ORF">AmaxDRAFT_3578</name>
</gene>
<proteinExistence type="predicted"/>
<name>B5W471_LIMMA</name>